<dbReference type="InterPro" id="IPR005182">
    <property type="entry name" value="YdbS-like_PH"/>
</dbReference>
<dbReference type="RefSeq" id="WP_183374869.1">
    <property type="nucleotide sequence ID" value="NZ_CBCSFZ010000016.1"/>
</dbReference>
<evidence type="ECO:0000313" key="3">
    <source>
        <dbReference type="EMBL" id="MBB3022658.1"/>
    </source>
</evidence>
<sequence length="166" mass="18559">MTRSAIPLPGEDHTLTPVSPKLLAARRVSGLIRWLIFLGLAAGWNVLCAWLEWPWWTHLFALPLYLLVAQSVLLLGRRTRAIAYAVREHDVLLRTGIMFRSIEAVPFGRVQDIEIDEGPIERRYGLSTITVKTAGSDITIPGLEKAQSEHLRAVILREAAEQMAAL</sequence>
<dbReference type="EMBL" id="JACHWP010000001">
    <property type="protein sequence ID" value="MBB3022658.1"/>
    <property type="molecule type" value="Genomic_DNA"/>
</dbReference>
<keyword evidence="1" id="KW-1133">Transmembrane helix</keyword>
<accession>A0A839QSM5</accession>
<name>A0A839QSM5_9MICO</name>
<comment type="caution">
    <text evidence="3">The sequence shown here is derived from an EMBL/GenBank/DDBJ whole genome shotgun (WGS) entry which is preliminary data.</text>
</comment>
<gene>
    <name evidence="3" type="ORF">FHX50_000906</name>
</gene>
<dbReference type="PANTHER" id="PTHR34473">
    <property type="entry name" value="UPF0699 TRANSMEMBRANE PROTEIN YDBS"/>
    <property type="match status" value="1"/>
</dbReference>
<keyword evidence="1" id="KW-0812">Transmembrane</keyword>
<keyword evidence="1" id="KW-0472">Membrane</keyword>
<evidence type="ECO:0000256" key="1">
    <source>
        <dbReference type="SAM" id="Phobius"/>
    </source>
</evidence>
<evidence type="ECO:0000259" key="2">
    <source>
        <dbReference type="Pfam" id="PF03703"/>
    </source>
</evidence>
<feature type="transmembrane region" description="Helical" evidence="1">
    <location>
        <begin position="59"/>
        <end position="76"/>
    </location>
</feature>
<keyword evidence="4" id="KW-1185">Reference proteome</keyword>
<reference evidence="3 4" key="1">
    <citation type="submission" date="2020-08" db="EMBL/GenBank/DDBJ databases">
        <title>Sequencing the genomes of 1000 actinobacteria strains.</title>
        <authorList>
            <person name="Klenk H.-P."/>
        </authorList>
    </citation>
    <scope>NUCLEOTIDE SEQUENCE [LARGE SCALE GENOMIC DNA]</scope>
    <source>
        <strain evidence="3 4">DSM 23040</strain>
    </source>
</reference>
<protein>
    <recommendedName>
        <fullName evidence="2">YdbS-like PH domain-containing protein</fullName>
    </recommendedName>
</protein>
<feature type="domain" description="YdbS-like PH" evidence="2">
    <location>
        <begin position="80"/>
        <end position="153"/>
    </location>
</feature>
<dbReference type="PANTHER" id="PTHR34473:SF3">
    <property type="entry name" value="TRANSMEMBRANE PROTEIN-RELATED"/>
    <property type="match status" value="1"/>
</dbReference>
<feature type="transmembrane region" description="Helical" evidence="1">
    <location>
        <begin position="31"/>
        <end position="53"/>
    </location>
</feature>
<dbReference type="Pfam" id="PF03703">
    <property type="entry name" value="bPH_2"/>
    <property type="match status" value="1"/>
</dbReference>
<dbReference type="AlphaFoldDB" id="A0A839QSM5"/>
<evidence type="ECO:0000313" key="4">
    <source>
        <dbReference type="Proteomes" id="UP000568050"/>
    </source>
</evidence>
<organism evidence="3 4">
    <name type="scientific">Helcobacillus massiliensis</name>
    <dbReference type="NCBI Taxonomy" id="521392"/>
    <lineage>
        <taxon>Bacteria</taxon>
        <taxon>Bacillati</taxon>
        <taxon>Actinomycetota</taxon>
        <taxon>Actinomycetes</taxon>
        <taxon>Micrococcales</taxon>
        <taxon>Dermabacteraceae</taxon>
        <taxon>Helcobacillus</taxon>
    </lineage>
</organism>
<proteinExistence type="predicted"/>
<dbReference type="Proteomes" id="UP000568050">
    <property type="component" value="Unassembled WGS sequence"/>
</dbReference>